<feature type="transmembrane region" description="Helical" evidence="1">
    <location>
        <begin position="187"/>
        <end position="208"/>
    </location>
</feature>
<proteinExistence type="predicted"/>
<keyword evidence="1" id="KW-0472">Membrane</keyword>
<accession>A0A3B1B095</accession>
<dbReference type="InterPro" id="IPR002798">
    <property type="entry name" value="SpoIIM-like"/>
</dbReference>
<name>A0A3B1B095_9ZZZZ</name>
<evidence type="ECO:0000313" key="2">
    <source>
        <dbReference type="EMBL" id="VAW99724.1"/>
    </source>
</evidence>
<feature type="transmembrane region" description="Helical" evidence="1">
    <location>
        <begin position="310"/>
        <end position="328"/>
    </location>
</feature>
<dbReference type="PANTHER" id="PTHR35337">
    <property type="entry name" value="SLR1478 PROTEIN"/>
    <property type="match status" value="1"/>
</dbReference>
<dbReference type="PANTHER" id="PTHR35337:SF1">
    <property type="entry name" value="SLR1478 PROTEIN"/>
    <property type="match status" value="1"/>
</dbReference>
<sequence>MKQDDFIKKYQEQWQEFSNWLELKSLSARQRKKSTLNGVETFDAVTKLMPHRYRQICHHLSLSQSRNYSPKLVAQLNQLVLQGHQYLYKSNYRSSQFLRFLFIDFPVLLRQESKLFWISSFLFYVPLIAIVFLINNNPELIYSILSPEQVGNIEYMYNPNAEHIGRGREVDGDFEMFGFYIFNNISISFQVFATGILFCIGSLFFLIFNGLYIGAVAGHLIYIDYNVTFVSFVAGHSALELTAIVISGVAGMRLGIALIKPGRYTRVVALKNAGTLSLKLMYGVFLMLLAAAFVEAFWSSKSMIEPQIKYSVGVVMWLLLIAYFFFMGRGYQDS</sequence>
<protein>
    <recommendedName>
        <fullName evidence="3">Stage II sporulation protein M</fullName>
    </recommendedName>
</protein>
<gene>
    <name evidence="2" type="ORF">MNBD_GAMMA22-2902</name>
</gene>
<keyword evidence="1" id="KW-0812">Transmembrane</keyword>
<reference evidence="2" key="1">
    <citation type="submission" date="2018-06" db="EMBL/GenBank/DDBJ databases">
        <authorList>
            <person name="Zhirakovskaya E."/>
        </authorList>
    </citation>
    <scope>NUCLEOTIDE SEQUENCE</scope>
</reference>
<evidence type="ECO:0000256" key="1">
    <source>
        <dbReference type="SAM" id="Phobius"/>
    </source>
</evidence>
<organism evidence="2">
    <name type="scientific">hydrothermal vent metagenome</name>
    <dbReference type="NCBI Taxonomy" id="652676"/>
    <lineage>
        <taxon>unclassified sequences</taxon>
        <taxon>metagenomes</taxon>
        <taxon>ecological metagenomes</taxon>
    </lineage>
</organism>
<dbReference type="EMBL" id="UOFS01000040">
    <property type="protein sequence ID" value="VAW99724.1"/>
    <property type="molecule type" value="Genomic_DNA"/>
</dbReference>
<dbReference type="AlphaFoldDB" id="A0A3B1B095"/>
<feature type="transmembrane region" description="Helical" evidence="1">
    <location>
        <begin position="280"/>
        <end position="298"/>
    </location>
</feature>
<feature type="transmembrane region" description="Helical" evidence="1">
    <location>
        <begin position="241"/>
        <end position="259"/>
    </location>
</feature>
<evidence type="ECO:0008006" key="3">
    <source>
        <dbReference type="Google" id="ProtNLM"/>
    </source>
</evidence>
<feature type="transmembrane region" description="Helical" evidence="1">
    <location>
        <begin position="115"/>
        <end position="134"/>
    </location>
</feature>
<keyword evidence="1" id="KW-1133">Transmembrane helix</keyword>
<dbReference type="Pfam" id="PF01944">
    <property type="entry name" value="SpoIIM"/>
    <property type="match status" value="1"/>
</dbReference>